<evidence type="ECO:0000313" key="2">
    <source>
        <dbReference type="EMBL" id="GAV64382.1"/>
    </source>
</evidence>
<feature type="domain" description="FAR1" evidence="1">
    <location>
        <begin position="19"/>
        <end position="106"/>
    </location>
</feature>
<keyword evidence="3" id="KW-1185">Reference proteome</keyword>
<reference evidence="3" key="1">
    <citation type="submission" date="2016-04" db="EMBL/GenBank/DDBJ databases">
        <title>Cephalotus genome sequencing.</title>
        <authorList>
            <person name="Fukushima K."/>
            <person name="Hasebe M."/>
            <person name="Fang X."/>
        </authorList>
    </citation>
    <scope>NUCLEOTIDE SEQUENCE [LARGE SCALE GENOMIC DNA]</scope>
    <source>
        <strain evidence="3">cv. St1</strain>
    </source>
</reference>
<evidence type="ECO:0000313" key="3">
    <source>
        <dbReference type="Proteomes" id="UP000187406"/>
    </source>
</evidence>
<dbReference type="Proteomes" id="UP000187406">
    <property type="component" value="Unassembled WGS sequence"/>
</dbReference>
<comment type="caution">
    <text evidence="2">The sequence shown here is derived from an EMBL/GenBank/DDBJ whole genome shotgun (WGS) entry which is preliminary data.</text>
</comment>
<dbReference type="AlphaFoldDB" id="A0A1Q3B9C1"/>
<dbReference type="PANTHER" id="PTHR46328">
    <property type="entry name" value="FAR-RED IMPAIRED RESPONSIVE (FAR1) FAMILY PROTEIN-RELATED"/>
    <property type="match status" value="1"/>
</dbReference>
<dbReference type="Pfam" id="PF03101">
    <property type="entry name" value="FAR1"/>
    <property type="match status" value="1"/>
</dbReference>
<evidence type="ECO:0000259" key="1">
    <source>
        <dbReference type="Pfam" id="PF03101"/>
    </source>
</evidence>
<protein>
    <submittedName>
        <fullName evidence="2">FAR1 domain-containing protein</fullName>
    </submittedName>
</protein>
<dbReference type="OrthoDB" id="2402896at2759"/>
<dbReference type="InParanoid" id="A0A1Q3B9C1"/>
<dbReference type="PANTHER" id="PTHR46328:SF41">
    <property type="entry name" value="FAR1 DNA BINDING DOMAIN, FHY3_FAR1 FAMILY-RELATED"/>
    <property type="match status" value="1"/>
</dbReference>
<gene>
    <name evidence="2" type="ORF">CFOL_v3_07900</name>
</gene>
<dbReference type="InterPro" id="IPR004330">
    <property type="entry name" value="FAR1_DNA_bnd_dom"/>
</dbReference>
<dbReference type="STRING" id="3775.A0A1Q3B9C1"/>
<proteinExistence type="predicted"/>
<accession>A0A1Q3B9C1</accession>
<name>A0A1Q3B9C1_CEPFO</name>
<organism evidence="2 3">
    <name type="scientific">Cephalotus follicularis</name>
    <name type="common">Albany pitcher plant</name>
    <dbReference type="NCBI Taxonomy" id="3775"/>
    <lineage>
        <taxon>Eukaryota</taxon>
        <taxon>Viridiplantae</taxon>
        <taxon>Streptophyta</taxon>
        <taxon>Embryophyta</taxon>
        <taxon>Tracheophyta</taxon>
        <taxon>Spermatophyta</taxon>
        <taxon>Magnoliopsida</taxon>
        <taxon>eudicotyledons</taxon>
        <taxon>Gunneridae</taxon>
        <taxon>Pentapetalae</taxon>
        <taxon>rosids</taxon>
        <taxon>fabids</taxon>
        <taxon>Oxalidales</taxon>
        <taxon>Cephalotaceae</taxon>
        <taxon>Cephalotus</taxon>
    </lineage>
</organism>
<dbReference type="EMBL" id="BDDD01000344">
    <property type="protein sequence ID" value="GAV64382.1"/>
    <property type="molecule type" value="Genomic_DNA"/>
</dbReference>
<sequence>MRKLLGSHLLPVTRHTYIFYNNYALTKGFGTRRDWNSRSRSTGQKIRIVYVCNKEGKKTVKDRGDHKIPRRRETRTGCMTKMEIVLSKDGGWKVAKFNNVHNHPITPRKVMIHCSHKQFHQSTTCKPLITDFHQAGLRPSLISRALNAVIGNQGVDVTQKQCSNYLLVGRKKM</sequence>